<organism evidence="1 2">
    <name type="scientific">Nepenthes gracilis</name>
    <name type="common">Slender pitcher plant</name>
    <dbReference type="NCBI Taxonomy" id="150966"/>
    <lineage>
        <taxon>Eukaryota</taxon>
        <taxon>Viridiplantae</taxon>
        <taxon>Streptophyta</taxon>
        <taxon>Embryophyta</taxon>
        <taxon>Tracheophyta</taxon>
        <taxon>Spermatophyta</taxon>
        <taxon>Magnoliopsida</taxon>
        <taxon>eudicotyledons</taxon>
        <taxon>Gunneridae</taxon>
        <taxon>Pentapetalae</taxon>
        <taxon>Caryophyllales</taxon>
        <taxon>Nepenthaceae</taxon>
        <taxon>Nepenthes</taxon>
    </lineage>
</organism>
<name>A0AAD3SCT3_NEPGR</name>
<dbReference type="EMBL" id="BSYO01000008">
    <property type="protein sequence ID" value="GMH08441.1"/>
    <property type="molecule type" value="Genomic_DNA"/>
</dbReference>
<proteinExistence type="predicted"/>
<comment type="caution">
    <text evidence="1">The sequence shown here is derived from an EMBL/GenBank/DDBJ whole genome shotgun (WGS) entry which is preliminary data.</text>
</comment>
<dbReference type="AlphaFoldDB" id="A0AAD3SCT3"/>
<dbReference type="Proteomes" id="UP001279734">
    <property type="component" value="Unassembled WGS sequence"/>
</dbReference>
<protein>
    <submittedName>
        <fullName evidence="1">Uncharacterized protein</fullName>
    </submittedName>
</protein>
<evidence type="ECO:0000313" key="1">
    <source>
        <dbReference type="EMBL" id="GMH08441.1"/>
    </source>
</evidence>
<accession>A0AAD3SCT3</accession>
<keyword evidence="2" id="KW-1185">Reference proteome</keyword>
<reference evidence="1" key="1">
    <citation type="submission" date="2023-05" db="EMBL/GenBank/DDBJ databases">
        <title>Nepenthes gracilis genome sequencing.</title>
        <authorList>
            <person name="Fukushima K."/>
        </authorList>
    </citation>
    <scope>NUCLEOTIDE SEQUENCE</scope>
    <source>
        <strain evidence="1">SING2019-196</strain>
    </source>
</reference>
<gene>
    <name evidence="1" type="ORF">Nepgr_010281</name>
</gene>
<evidence type="ECO:0000313" key="2">
    <source>
        <dbReference type="Proteomes" id="UP001279734"/>
    </source>
</evidence>
<sequence>MSPLGGALVEGGFVFSAARDVLVTPAVEGLRKAWHTCSSEPEVRMLFQESCSEALDSVGVNERERVPQRWTHPGTIDGIFKLHRMREIWAPPWGFDYCIIGDGKRGSGTSVGVSCCFVSPVSLEFEQGSQGTAFGALKLRLVGTSRLHC</sequence>